<keyword evidence="5" id="KW-1185">Reference proteome</keyword>
<gene>
    <name evidence="4" type="ORF">ABB55_18400</name>
</gene>
<evidence type="ECO:0000313" key="4">
    <source>
        <dbReference type="EMBL" id="KPL53937.1"/>
    </source>
</evidence>
<dbReference type="PANTHER" id="PTHR10655:SF17">
    <property type="entry name" value="LYSOPHOSPHOLIPASE-LIKE PROTEIN 1"/>
    <property type="match status" value="1"/>
</dbReference>
<dbReference type="GO" id="GO:0016787">
    <property type="term" value="F:hydrolase activity"/>
    <property type="evidence" value="ECO:0007669"/>
    <property type="project" value="UniProtKB-KW"/>
</dbReference>
<accession>A0A0N8GFC5</accession>
<reference evidence="4 5" key="1">
    <citation type="submission" date="2015-09" db="EMBL/GenBank/DDBJ databases">
        <authorList>
            <consortium name="Swine Surveillance"/>
        </authorList>
    </citation>
    <scope>NUCLEOTIDE SEQUENCE [LARGE SCALE GENOMIC DNA]</scope>
    <source>
        <strain evidence="4 5">16</strain>
    </source>
</reference>
<reference evidence="4 5" key="2">
    <citation type="submission" date="2015-10" db="EMBL/GenBank/DDBJ databases">
        <title>Draft Genome Sequence of Prosthecomicrobium hirschii ATCC 27832.</title>
        <authorList>
            <person name="Daniel J."/>
            <person name="Givan S.A."/>
            <person name="Brun Y.V."/>
            <person name="Brown P.J."/>
        </authorList>
    </citation>
    <scope>NUCLEOTIDE SEQUENCE [LARGE SCALE GENOMIC DNA]</scope>
    <source>
        <strain evidence="4 5">16</strain>
    </source>
</reference>
<dbReference type="STRING" id="665126.ABB55_18400"/>
<comment type="caution">
    <text evidence="4">The sequence shown here is derived from an EMBL/GenBank/DDBJ whole genome shotgun (WGS) entry which is preliminary data.</text>
</comment>
<dbReference type="EMBL" id="LJYW01000001">
    <property type="protein sequence ID" value="KPL53937.1"/>
    <property type="molecule type" value="Genomic_DNA"/>
</dbReference>
<dbReference type="Proteomes" id="UP000048984">
    <property type="component" value="Unassembled WGS sequence"/>
</dbReference>
<evidence type="ECO:0000259" key="3">
    <source>
        <dbReference type="Pfam" id="PF02230"/>
    </source>
</evidence>
<sequence>MPLLDGPRLAPAYGGPAQRLVVLLHGYGADGHDLIELGRDFARALPTAAFVAPNAPERCDMTGLGYQWFPLSFRDPSEYWRGVNQAAPLLDAFLDDELARHGLTEADAALIGFSQGTMMALHVGPRRRRAFAGLVGFSGLLAGPRELAGEARSKPPVLLLHGQEDDVVPVALLEPAVATLTAAGLPVEWHRLPGLGHGIDEAGLAFAVEFLAGRLGSRAAA</sequence>
<dbReference type="Gene3D" id="3.40.50.1820">
    <property type="entry name" value="alpha/beta hydrolase"/>
    <property type="match status" value="1"/>
</dbReference>
<evidence type="ECO:0000256" key="2">
    <source>
        <dbReference type="ARBA" id="ARBA00022801"/>
    </source>
</evidence>
<dbReference type="SUPFAM" id="SSF53474">
    <property type="entry name" value="alpha/beta-Hydrolases"/>
    <property type="match status" value="1"/>
</dbReference>
<protein>
    <submittedName>
        <fullName evidence="4">Phospholipase</fullName>
    </submittedName>
</protein>
<dbReference type="OrthoDB" id="9801763at2"/>
<keyword evidence="2" id="KW-0378">Hydrolase</keyword>
<name>A0A0N8GFC5_9HYPH</name>
<evidence type="ECO:0000313" key="5">
    <source>
        <dbReference type="Proteomes" id="UP000048984"/>
    </source>
</evidence>
<dbReference type="InterPro" id="IPR029058">
    <property type="entry name" value="AB_hydrolase_fold"/>
</dbReference>
<dbReference type="InterPro" id="IPR003140">
    <property type="entry name" value="PLipase/COase/thioEstase"/>
</dbReference>
<comment type="similarity">
    <text evidence="1">Belongs to the AB hydrolase superfamily. AB hydrolase 2 family.</text>
</comment>
<feature type="domain" description="Phospholipase/carboxylesterase/thioesterase" evidence="3">
    <location>
        <begin position="15"/>
        <end position="212"/>
    </location>
</feature>
<dbReference type="RefSeq" id="WP_054360102.1">
    <property type="nucleotide sequence ID" value="NZ_JAPCYQ010000001.1"/>
</dbReference>
<evidence type="ECO:0000256" key="1">
    <source>
        <dbReference type="ARBA" id="ARBA00006499"/>
    </source>
</evidence>
<dbReference type="PANTHER" id="PTHR10655">
    <property type="entry name" value="LYSOPHOSPHOLIPASE-RELATED"/>
    <property type="match status" value="1"/>
</dbReference>
<dbReference type="AlphaFoldDB" id="A0A0N8GFC5"/>
<dbReference type="InterPro" id="IPR050565">
    <property type="entry name" value="LYPA1-2/EST-like"/>
</dbReference>
<proteinExistence type="inferred from homology"/>
<organism evidence="4 5">
    <name type="scientific">Prosthecodimorpha hirschii</name>
    <dbReference type="NCBI Taxonomy" id="665126"/>
    <lineage>
        <taxon>Bacteria</taxon>
        <taxon>Pseudomonadati</taxon>
        <taxon>Pseudomonadota</taxon>
        <taxon>Alphaproteobacteria</taxon>
        <taxon>Hyphomicrobiales</taxon>
        <taxon>Ancalomicrobiaceae</taxon>
        <taxon>Prosthecodimorpha</taxon>
    </lineage>
</organism>
<dbReference type="Pfam" id="PF02230">
    <property type="entry name" value="Abhydrolase_2"/>
    <property type="match status" value="1"/>
</dbReference>